<dbReference type="SUPFAM" id="SSF49764">
    <property type="entry name" value="HSP20-like chaperones"/>
    <property type="match status" value="1"/>
</dbReference>
<dbReference type="PANTHER" id="PTHR11527">
    <property type="entry name" value="HEAT-SHOCK PROTEIN 20 FAMILY MEMBER"/>
    <property type="match status" value="1"/>
</dbReference>
<protein>
    <submittedName>
        <fullName evidence="6">Hsp20/alpha crystallin family</fullName>
    </submittedName>
</protein>
<dbReference type="Gene3D" id="2.60.40.790">
    <property type="match status" value="1"/>
</dbReference>
<evidence type="ECO:0000313" key="6">
    <source>
        <dbReference type="EMBL" id="CAB9518568.1"/>
    </source>
</evidence>
<dbReference type="InterPro" id="IPR002068">
    <property type="entry name" value="A-crystallin/Hsp20_dom"/>
</dbReference>
<evidence type="ECO:0000259" key="5">
    <source>
        <dbReference type="PROSITE" id="PS01031"/>
    </source>
</evidence>
<keyword evidence="1" id="KW-0346">Stress response</keyword>
<accession>A0A9N8ED25</accession>
<dbReference type="Proteomes" id="UP001153069">
    <property type="component" value="Unassembled WGS sequence"/>
</dbReference>
<organism evidence="6 7">
    <name type="scientific">Seminavis robusta</name>
    <dbReference type="NCBI Taxonomy" id="568900"/>
    <lineage>
        <taxon>Eukaryota</taxon>
        <taxon>Sar</taxon>
        <taxon>Stramenopiles</taxon>
        <taxon>Ochrophyta</taxon>
        <taxon>Bacillariophyta</taxon>
        <taxon>Bacillariophyceae</taxon>
        <taxon>Bacillariophycidae</taxon>
        <taxon>Naviculales</taxon>
        <taxon>Naviculaceae</taxon>
        <taxon>Seminavis</taxon>
    </lineage>
</organism>
<evidence type="ECO:0000256" key="3">
    <source>
        <dbReference type="RuleBase" id="RU003616"/>
    </source>
</evidence>
<evidence type="ECO:0000256" key="2">
    <source>
        <dbReference type="PROSITE-ProRule" id="PRU00285"/>
    </source>
</evidence>
<dbReference type="EMBL" id="CAICTM010000943">
    <property type="protein sequence ID" value="CAB9518568.1"/>
    <property type="molecule type" value="Genomic_DNA"/>
</dbReference>
<comment type="caution">
    <text evidence="6">The sequence shown here is derived from an EMBL/GenBank/DDBJ whole genome shotgun (WGS) entry which is preliminary data.</text>
</comment>
<dbReference type="Pfam" id="PF00011">
    <property type="entry name" value="HSP20"/>
    <property type="match status" value="1"/>
</dbReference>
<evidence type="ECO:0000313" key="7">
    <source>
        <dbReference type="Proteomes" id="UP001153069"/>
    </source>
</evidence>
<feature type="domain" description="SHSP" evidence="5">
    <location>
        <begin position="95"/>
        <end position="203"/>
    </location>
</feature>
<keyword evidence="7" id="KW-1185">Reference proteome</keyword>
<dbReference type="PROSITE" id="PS01031">
    <property type="entry name" value="SHSP"/>
    <property type="match status" value="1"/>
</dbReference>
<feature type="compositionally biased region" description="Low complexity" evidence="4">
    <location>
        <begin position="14"/>
        <end position="23"/>
    </location>
</feature>
<gene>
    <name evidence="6" type="ORF">SEMRO_945_G223160.1</name>
</gene>
<dbReference type="CDD" id="cd06464">
    <property type="entry name" value="ACD_sHsps-like"/>
    <property type="match status" value="1"/>
</dbReference>
<evidence type="ECO:0000256" key="4">
    <source>
        <dbReference type="SAM" id="MobiDB-lite"/>
    </source>
</evidence>
<dbReference type="AlphaFoldDB" id="A0A9N8ED25"/>
<sequence>MPVMQPHNRRSPRGSHSGSYDSSSFEKENHHHKHNLPCYGHHHNQVDHYRQSTPGSPHHSFFPGFADEFFHHSPFRNSFDEWMPVLRNLERGEDHIIHHSSPGYEINENDKDYQIAIDVPGVHLSDLNLQLENYGHVLHVQGTRQIHREGKLCSAKFEKRFRIGHNIDHDSITAHLSEGVLVVTAPKLREVKKKPKHINIHEGEQP</sequence>
<evidence type="ECO:0000256" key="1">
    <source>
        <dbReference type="ARBA" id="ARBA00023016"/>
    </source>
</evidence>
<name>A0A9N8ED25_9STRA</name>
<dbReference type="OrthoDB" id="44796at2759"/>
<feature type="compositionally biased region" description="Basic residues" evidence="4">
    <location>
        <begin position="30"/>
        <end position="43"/>
    </location>
</feature>
<comment type="similarity">
    <text evidence="2 3">Belongs to the small heat shock protein (HSP20) family.</text>
</comment>
<feature type="region of interest" description="Disordered" evidence="4">
    <location>
        <begin position="1"/>
        <end position="55"/>
    </location>
</feature>
<reference evidence="6" key="1">
    <citation type="submission" date="2020-06" db="EMBL/GenBank/DDBJ databases">
        <authorList>
            <consortium name="Plant Systems Biology data submission"/>
        </authorList>
    </citation>
    <scope>NUCLEOTIDE SEQUENCE</scope>
    <source>
        <strain evidence="6">D6</strain>
    </source>
</reference>
<proteinExistence type="inferred from homology"/>
<dbReference type="InterPro" id="IPR008978">
    <property type="entry name" value="HSP20-like_chaperone"/>
</dbReference>
<dbReference type="InterPro" id="IPR031107">
    <property type="entry name" value="Small_HSP"/>
</dbReference>